<sequence>MECRYYFKELINGWESWENLIKSSNIFEDLVRHIFSQNGLKFTKIDQAFPAWNAVFKVGTFLIKIFAPIESGYKYSLSDFNTEIKGQKFALSAGVNTPKIISHGVFNDKYEFLYLIEEFIENCVTLEDDFFFSLCEEEKRSIGKKLREIVDKMNVKNESIRSMNFFEMFQRNENWMKFPLSFHQEQHKKVQEFQKKIDNSHNCNYTNNNYINSSNYQINNNQTNDYGINKNDGNKKNEELGVLDIDLVFVHGDLHGGNILYSKDTRTLTIIDFADSFQAPKSYEHSLIAMELFRFDKSAILGFFSEEEISNLPEICFESTLIHDLGEETIRDLFGSIEQFTSISIFKEKLVELFRKNVLE</sequence>
<comment type="caution">
    <text evidence="2">The sequence shown here is derived from an EMBL/GenBank/DDBJ whole genome shotgun (WGS) entry which is preliminary data.</text>
</comment>
<keyword evidence="3" id="KW-1185">Reference proteome</keyword>
<reference evidence="2" key="1">
    <citation type="submission" date="2016-10" db="EMBL/GenBank/DDBJ databases">
        <authorList>
            <person name="Benchimol M."/>
            <person name="Almeida L.G."/>
            <person name="Vasconcelos A.T."/>
            <person name="Perreira-Neves A."/>
            <person name="Rosa I.A."/>
            <person name="Tasca T."/>
            <person name="Bogo M.R."/>
            <person name="de Souza W."/>
        </authorList>
    </citation>
    <scope>NUCLEOTIDE SEQUENCE [LARGE SCALE GENOMIC DNA]</scope>
    <source>
        <strain evidence="2">K</strain>
    </source>
</reference>
<dbReference type="GeneID" id="94831317"/>
<dbReference type="SUPFAM" id="SSF56112">
    <property type="entry name" value="Protein kinase-like (PK-like)"/>
    <property type="match status" value="1"/>
</dbReference>
<proteinExistence type="predicted"/>
<dbReference type="EMBL" id="MLAK01000003">
    <property type="protein sequence ID" value="OHT17431.1"/>
    <property type="molecule type" value="Genomic_DNA"/>
</dbReference>
<name>A0A1J4L1N0_9EUKA</name>
<dbReference type="Pfam" id="PF01636">
    <property type="entry name" value="APH"/>
    <property type="match status" value="1"/>
</dbReference>
<gene>
    <name evidence="2" type="ORF">TRFO_12391</name>
</gene>
<dbReference type="Gene3D" id="1.10.510.10">
    <property type="entry name" value="Transferase(Phosphotransferase) domain 1"/>
    <property type="match status" value="1"/>
</dbReference>
<dbReference type="Proteomes" id="UP000179807">
    <property type="component" value="Unassembled WGS sequence"/>
</dbReference>
<protein>
    <recommendedName>
        <fullName evidence="1">Aminoglycoside phosphotransferase domain-containing protein</fullName>
    </recommendedName>
</protein>
<dbReference type="RefSeq" id="XP_068370567.1">
    <property type="nucleotide sequence ID" value="XM_068496613.1"/>
</dbReference>
<dbReference type="InterPro" id="IPR011009">
    <property type="entry name" value="Kinase-like_dom_sf"/>
</dbReference>
<organism evidence="2 3">
    <name type="scientific">Tritrichomonas foetus</name>
    <dbReference type="NCBI Taxonomy" id="1144522"/>
    <lineage>
        <taxon>Eukaryota</taxon>
        <taxon>Metamonada</taxon>
        <taxon>Parabasalia</taxon>
        <taxon>Tritrichomonadida</taxon>
        <taxon>Tritrichomonadidae</taxon>
        <taxon>Tritrichomonas</taxon>
    </lineage>
</organism>
<feature type="domain" description="Aminoglycoside phosphotransferase" evidence="1">
    <location>
        <begin position="246"/>
        <end position="285"/>
    </location>
</feature>
<evidence type="ECO:0000313" key="3">
    <source>
        <dbReference type="Proteomes" id="UP000179807"/>
    </source>
</evidence>
<evidence type="ECO:0000313" key="2">
    <source>
        <dbReference type="EMBL" id="OHT17431.1"/>
    </source>
</evidence>
<dbReference type="VEuPathDB" id="TrichDB:TRFO_12391"/>
<evidence type="ECO:0000259" key="1">
    <source>
        <dbReference type="Pfam" id="PF01636"/>
    </source>
</evidence>
<accession>A0A1J4L1N0</accession>
<dbReference type="AlphaFoldDB" id="A0A1J4L1N0"/>
<dbReference type="InterPro" id="IPR002575">
    <property type="entry name" value="Aminoglycoside_PTrfase"/>
</dbReference>